<dbReference type="PANTHER" id="PTHR37305:SF1">
    <property type="entry name" value="MEMBRANE PROTEIN"/>
    <property type="match status" value="1"/>
</dbReference>
<dbReference type="GO" id="GO:0140359">
    <property type="term" value="F:ABC-type transporter activity"/>
    <property type="evidence" value="ECO:0007669"/>
    <property type="project" value="InterPro"/>
</dbReference>
<name>A0A6M0H437_9CLOT</name>
<keyword evidence="1" id="KW-0175">Coiled coil</keyword>
<dbReference type="PANTHER" id="PTHR37305">
    <property type="entry name" value="INTEGRAL MEMBRANE PROTEIN-RELATED"/>
    <property type="match status" value="1"/>
</dbReference>
<comment type="caution">
    <text evidence="3">The sequence shown here is derived from an EMBL/GenBank/DDBJ whole genome shotgun (WGS) entry which is preliminary data.</text>
</comment>
<feature type="transmembrane region" description="Helical" evidence="2">
    <location>
        <begin position="285"/>
        <end position="307"/>
    </location>
</feature>
<accession>A0A6M0H437</accession>
<dbReference type="GO" id="GO:0005886">
    <property type="term" value="C:plasma membrane"/>
    <property type="evidence" value="ECO:0007669"/>
    <property type="project" value="UniProtKB-SubCell"/>
</dbReference>
<feature type="coiled-coil region" evidence="1">
    <location>
        <begin position="73"/>
        <end position="129"/>
    </location>
</feature>
<feature type="transmembrane region" description="Helical" evidence="2">
    <location>
        <begin position="365"/>
        <end position="385"/>
    </location>
</feature>
<feature type="transmembrane region" description="Helical" evidence="2">
    <location>
        <begin position="170"/>
        <end position="190"/>
    </location>
</feature>
<gene>
    <name evidence="3" type="ORF">G3M99_11500</name>
</gene>
<keyword evidence="4" id="KW-1185">Reference proteome</keyword>
<dbReference type="RefSeq" id="WP_061994662.1">
    <property type="nucleotide sequence ID" value="NZ_JAAGPU010000020.1"/>
</dbReference>
<protein>
    <submittedName>
        <fullName evidence="3">ABC transporter permease subunit</fullName>
    </submittedName>
</protein>
<evidence type="ECO:0000313" key="3">
    <source>
        <dbReference type="EMBL" id="NEU05465.1"/>
    </source>
</evidence>
<sequence length="397" mass="45645">MINCIKNEIIKLIHNKKLYIFLLALVLLIVFKLIYMYSSSFGKTPSEQLKKKESVLIELKAEAKSESLSKEKKKDIDIQMKRLDEEIKMLKDNIANPDENWKNTMKNKIENLENEKGELSENLDSVEIEKCNAELQYYNYLLDNDIEPNKEYKIYAFEDITGIFDFINKMILPILIAFLCSDIIASEYTFSTIKALLTKPVSRRKIFCSKFLSNICIVTITICLMEFITFIIISLIFNFGNPSYPIIVGTKYVKASNNNLYINNISAVIGSSYIISAWKLILLNLFMQFIFIITCVSFVMFISTIFTNSITSLTINLGILMLISLITYILPLKFLNKLYPILFTTYSCGTDIIKGNLVMSLNSTIFSIPLGIVIMLIWSIVCYFISSKIFNKRDVLI</sequence>
<dbReference type="AlphaFoldDB" id="A0A6M0H437"/>
<keyword evidence="2" id="KW-1133">Transmembrane helix</keyword>
<feature type="transmembrane region" description="Helical" evidence="2">
    <location>
        <begin position="313"/>
        <end position="331"/>
    </location>
</feature>
<reference evidence="3 4" key="1">
    <citation type="submission" date="2020-02" db="EMBL/GenBank/DDBJ databases">
        <title>Genome assembly of a novel Clostridium senegalense strain.</title>
        <authorList>
            <person name="Gupta T.B."/>
            <person name="Jauregui R."/>
            <person name="Maclean P."/>
            <person name="Nawarathana A."/>
            <person name="Brightwell G."/>
        </authorList>
    </citation>
    <scope>NUCLEOTIDE SEQUENCE [LARGE SCALE GENOMIC DNA]</scope>
    <source>
        <strain evidence="3 4">AGRFS4</strain>
    </source>
</reference>
<evidence type="ECO:0000256" key="2">
    <source>
        <dbReference type="SAM" id="Phobius"/>
    </source>
</evidence>
<organism evidence="3 4">
    <name type="scientific">Clostridium senegalense</name>
    <dbReference type="NCBI Taxonomy" id="1465809"/>
    <lineage>
        <taxon>Bacteria</taxon>
        <taxon>Bacillati</taxon>
        <taxon>Bacillota</taxon>
        <taxon>Clostridia</taxon>
        <taxon>Eubacteriales</taxon>
        <taxon>Clostridiaceae</taxon>
        <taxon>Clostridium</taxon>
    </lineage>
</organism>
<dbReference type="Proteomes" id="UP000481872">
    <property type="component" value="Unassembled WGS sequence"/>
</dbReference>
<feature type="transmembrane region" description="Helical" evidence="2">
    <location>
        <begin position="18"/>
        <end position="37"/>
    </location>
</feature>
<feature type="transmembrane region" description="Helical" evidence="2">
    <location>
        <begin position="211"/>
        <end position="240"/>
    </location>
</feature>
<proteinExistence type="predicted"/>
<evidence type="ECO:0000313" key="4">
    <source>
        <dbReference type="Proteomes" id="UP000481872"/>
    </source>
</evidence>
<keyword evidence="2" id="KW-0472">Membrane</keyword>
<evidence type="ECO:0000256" key="1">
    <source>
        <dbReference type="SAM" id="Coils"/>
    </source>
</evidence>
<dbReference type="EMBL" id="JAAGPU010000020">
    <property type="protein sequence ID" value="NEU05465.1"/>
    <property type="molecule type" value="Genomic_DNA"/>
</dbReference>
<dbReference type="Pfam" id="PF12679">
    <property type="entry name" value="ABC2_membrane_2"/>
    <property type="match status" value="1"/>
</dbReference>
<keyword evidence="2" id="KW-0812">Transmembrane</keyword>